<keyword evidence="2" id="KW-1185">Reference proteome</keyword>
<dbReference type="InterPro" id="IPR015068">
    <property type="entry name" value="DUF1877"/>
</dbReference>
<evidence type="ECO:0000313" key="1">
    <source>
        <dbReference type="EMBL" id="BAY86963.1"/>
    </source>
</evidence>
<evidence type="ECO:0000313" key="2">
    <source>
        <dbReference type="Proteomes" id="UP000218418"/>
    </source>
</evidence>
<dbReference type="Proteomes" id="UP000218418">
    <property type="component" value="Chromosome"/>
</dbReference>
<reference evidence="1 2" key="1">
    <citation type="submission" date="2017-06" db="EMBL/GenBank/DDBJ databases">
        <title>Genome sequencing of cyanobaciteial culture collection at National Institute for Environmental Studies (NIES).</title>
        <authorList>
            <person name="Hirose Y."/>
            <person name="Shimura Y."/>
            <person name="Fujisawa T."/>
            <person name="Nakamura Y."/>
            <person name="Kawachi M."/>
        </authorList>
    </citation>
    <scope>NUCLEOTIDE SEQUENCE [LARGE SCALE GENOMIC DNA]</scope>
    <source>
        <strain evidence="1 2">NIES-267</strain>
    </source>
</reference>
<dbReference type="OrthoDB" id="489746at2"/>
<proteinExistence type="predicted"/>
<accession>A0A1Z4M0E7</accession>
<dbReference type="EMBL" id="AP018227">
    <property type="protein sequence ID" value="BAY86963.1"/>
    <property type="molecule type" value="Genomic_DNA"/>
</dbReference>
<dbReference type="InterPro" id="IPR035944">
    <property type="entry name" value="YfbM-like_sf"/>
</dbReference>
<dbReference type="Pfam" id="PF08974">
    <property type="entry name" value="DUF1877"/>
    <property type="match status" value="1"/>
</dbReference>
<dbReference type="Gene3D" id="3.40.1760.10">
    <property type="entry name" value="YfbM-like super family"/>
    <property type="match status" value="1"/>
</dbReference>
<name>A0A1Z4M0E7_9CYAN</name>
<dbReference type="SUPFAM" id="SSF111069">
    <property type="entry name" value="Hypothetical protein yfbM"/>
    <property type="match status" value="1"/>
</dbReference>
<protein>
    <submittedName>
        <fullName evidence="1">Uncharacterized protein</fullName>
    </submittedName>
</protein>
<sequence>MALEAYFKQVSPDLLEKFQKYPDFFELFDDAQYLPDSPFWQDLSLDLNNSEDAKWFDEATNYVPQTLAKLKVEQPEEFEKLKSDIPTMLAEGKNSEFDIGKKWNNLHLILTGTNYSTPVPSLIGKNKQDKLPSVNAILGGKTIDYETDNGLLRYLTVDEVKQVAQALSKFTQANFKERFASKGLEKGFDNLYDAYKQLQNYYQNVAYQENAMFLYFG</sequence>
<organism evidence="1 2">
    <name type="scientific">Calothrix parasitica NIES-267</name>
    <dbReference type="NCBI Taxonomy" id="1973488"/>
    <lineage>
        <taxon>Bacteria</taxon>
        <taxon>Bacillati</taxon>
        <taxon>Cyanobacteriota</taxon>
        <taxon>Cyanophyceae</taxon>
        <taxon>Nostocales</taxon>
        <taxon>Calotrichaceae</taxon>
        <taxon>Calothrix</taxon>
    </lineage>
</organism>
<gene>
    <name evidence="1" type="ORF">NIES267_64740</name>
</gene>
<dbReference type="AlphaFoldDB" id="A0A1Z4M0E7"/>